<evidence type="ECO:0000313" key="2">
    <source>
        <dbReference type="Proteomes" id="UP001147760"/>
    </source>
</evidence>
<dbReference type="AlphaFoldDB" id="A0A9W9WYQ2"/>
<accession>A0A9W9WYQ2</accession>
<dbReference type="OrthoDB" id="4326229at2759"/>
<gene>
    <name evidence="1" type="ORF">N7530_004175</name>
</gene>
<keyword evidence="2" id="KW-1185">Reference proteome</keyword>
<dbReference type="EMBL" id="JAPWDO010000003">
    <property type="protein sequence ID" value="KAJ5478666.1"/>
    <property type="molecule type" value="Genomic_DNA"/>
</dbReference>
<proteinExistence type="predicted"/>
<sequence length="96" mass="10986">MSEDEINPELLPITISANTLTPNPNASRFDLLYSTIVATIHDVQARSEIDRPDYIVITDITKQEGERLWDMLEENFESSGIRKTLDTYNRTLSTKL</sequence>
<protein>
    <submittedName>
        <fullName evidence="1">Uncharacterized protein</fullName>
    </submittedName>
</protein>
<name>A0A9W9WYQ2_9EURO</name>
<dbReference type="Proteomes" id="UP001147760">
    <property type="component" value="Unassembled WGS sequence"/>
</dbReference>
<comment type="caution">
    <text evidence="1">The sequence shown here is derived from an EMBL/GenBank/DDBJ whole genome shotgun (WGS) entry which is preliminary data.</text>
</comment>
<reference evidence="1" key="1">
    <citation type="submission" date="2022-12" db="EMBL/GenBank/DDBJ databases">
        <authorList>
            <person name="Petersen C."/>
        </authorList>
    </citation>
    <scope>NUCLEOTIDE SEQUENCE</scope>
    <source>
        <strain evidence="1">IBT 17660</strain>
    </source>
</reference>
<reference evidence="1" key="2">
    <citation type="journal article" date="2023" name="IMA Fungus">
        <title>Comparative genomic study of the Penicillium genus elucidates a diverse pangenome and 15 lateral gene transfer events.</title>
        <authorList>
            <person name="Petersen C."/>
            <person name="Sorensen T."/>
            <person name="Nielsen M.R."/>
            <person name="Sondergaard T.E."/>
            <person name="Sorensen J.L."/>
            <person name="Fitzpatrick D.A."/>
            <person name="Frisvad J.C."/>
            <person name="Nielsen K.L."/>
        </authorList>
    </citation>
    <scope>NUCLEOTIDE SEQUENCE</scope>
    <source>
        <strain evidence="1">IBT 17660</strain>
    </source>
</reference>
<evidence type="ECO:0000313" key="1">
    <source>
        <dbReference type="EMBL" id="KAJ5478666.1"/>
    </source>
</evidence>
<organism evidence="1 2">
    <name type="scientific">Penicillium desertorum</name>
    <dbReference type="NCBI Taxonomy" id="1303715"/>
    <lineage>
        <taxon>Eukaryota</taxon>
        <taxon>Fungi</taxon>
        <taxon>Dikarya</taxon>
        <taxon>Ascomycota</taxon>
        <taxon>Pezizomycotina</taxon>
        <taxon>Eurotiomycetes</taxon>
        <taxon>Eurotiomycetidae</taxon>
        <taxon>Eurotiales</taxon>
        <taxon>Aspergillaceae</taxon>
        <taxon>Penicillium</taxon>
    </lineage>
</organism>